<sequence>MEKKKKLTERELLLTIDPSVINHIANNMEDATRFSTSLENHIKKMLLSPDEHSWASATKISENAVLVFYSRNYFDFVEADVKLDSLHD</sequence>
<keyword evidence="2" id="KW-1185">Reference proteome</keyword>
<organism evidence="1 2">
    <name type="scientific">Enterocloster hominis</name>
    <name type="common">ex Hitch et al. 2024</name>
    <dbReference type="NCBI Taxonomy" id="1917870"/>
    <lineage>
        <taxon>Bacteria</taxon>
        <taxon>Bacillati</taxon>
        <taxon>Bacillota</taxon>
        <taxon>Clostridia</taxon>
        <taxon>Lachnospirales</taxon>
        <taxon>Lachnospiraceae</taxon>
        <taxon>Enterocloster</taxon>
    </lineage>
</organism>
<dbReference type="RefSeq" id="WP_349119303.1">
    <property type="nucleotide sequence ID" value="NZ_JBBMFM010000240.1"/>
</dbReference>
<gene>
    <name evidence="1" type="ORF">WMQ36_28675</name>
</gene>
<dbReference type="Proteomes" id="UP001454086">
    <property type="component" value="Unassembled WGS sequence"/>
</dbReference>
<reference evidence="1 2" key="1">
    <citation type="submission" date="2024-03" db="EMBL/GenBank/DDBJ databases">
        <title>Human intestinal bacterial collection.</title>
        <authorList>
            <person name="Pauvert C."/>
            <person name="Hitch T.C.A."/>
            <person name="Clavel T."/>
        </authorList>
    </citation>
    <scope>NUCLEOTIDE SEQUENCE [LARGE SCALE GENOMIC DNA]</scope>
    <source>
        <strain evidence="1 2">CLA-SR-H021</strain>
    </source>
</reference>
<comment type="caution">
    <text evidence="1">The sequence shown here is derived from an EMBL/GenBank/DDBJ whole genome shotgun (WGS) entry which is preliminary data.</text>
</comment>
<evidence type="ECO:0000313" key="2">
    <source>
        <dbReference type="Proteomes" id="UP001454086"/>
    </source>
</evidence>
<dbReference type="EMBL" id="JBBMFM010000240">
    <property type="protein sequence ID" value="MEQ2428944.1"/>
    <property type="molecule type" value="Genomic_DNA"/>
</dbReference>
<evidence type="ECO:0000313" key="1">
    <source>
        <dbReference type="EMBL" id="MEQ2428944.1"/>
    </source>
</evidence>
<accession>A0ABV1DEZ2</accession>
<proteinExistence type="predicted"/>
<name>A0ABV1DEZ2_9FIRM</name>
<protein>
    <submittedName>
        <fullName evidence="1">Uncharacterized protein</fullName>
    </submittedName>
</protein>